<dbReference type="InterPro" id="IPR032387">
    <property type="entry name" value="ACAS_N"/>
</dbReference>
<name>A0A8T1XCS6_9STRA</name>
<protein>
    <submittedName>
        <fullName evidence="3">Acetyl-coenzyme A synthetase 2-like, mitochondrial</fullName>
    </submittedName>
</protein>
<dbReference type="OrthoDB" id="1706066at2759"/>
<dbReference type="Pfam" id="PF16177">
    <property type="entry name" value="ACAS_N"/>
    <property type="match status" value="1"/>
</dbReference>
<dbReference type="Proteomes" id="UP000693981">
    <property type="component" value="Unassembled WGS sequence"/>
</dbReference>
<organism evidence="3 4">
    <name type="scientific">Phytophthora boehmeriae</name>
    <dbReference type="NCBI Taxonomy" id="109152"/>
    <lineage>
        <taxon>Eukaryota</taxon>
        <taxon>Sar</taxon>
        <taxon>Stramenopiles</taxon>
        <taxon>Oomycota</taxon>
        <taxon>Peronosporomycetes</taxon>
        <taxon>Peronosporales</taxon>
        <taxon>Peronosporaceae</taxon>
        <taxon>Phytophthora</taxon>
    </lineage>
</organism>
<accession>A0A8T1XCS6</accession>
<sequence length="205" mass="22575">MGDIAGISYNGVYPVNDEHAKVAHVSSLEQYGAMHKRSLEDPENFWGELARENLDWFRDFDQTVVGTVAKGDVAWFLNGQLNVSVNCIDRHVKKNPNKTAIIWEADEIGEGRNISYIVYGPLANGVTTELVMEVRAKIGAFASPDIIVMVPELPKTRSGKIVRRVLRKISHGEEDSLGDMSTLAEPEVVPVLISAMRSALVGKSL</sequence>
<feature type="domain" description="AMP-binding enzyme C-terminal" evidence="1">
    <location>
        <begin position="124"/>
        <end position="160"/>
    </location>
</feature>
<dbReference type="Pfam" id="PF13193">
    <property type="entry name" value="AMP-binding_C"/>
    <property type="match status" value="1"/>
</dbReference>
<evidence type="ECO:0000313" key="4">
    <source>
        <dbReference type="Proteomes" id="UP000693981"/>
    </source>
</evidence>
<evidence type="ECO:0000259" key="1">
    <source>
        <dbReference type="Pfam" id="PF13193"/>
    </source>
</evidence>
<dbReference type="GO" id="GO:0006085">
    <property type="term" value="P:acetyl-CoA biosynthetic process"/>
    <property type="evidence" value="ECO:0007669"/>
    <property type="project" value="TreeGrafter"/>
</dbReference>
<evidence type="ECO:0000313" key="3">
    <source>
        <dbReference type="EMBL" id="KAG7401509.1"/>
    </source>
</evidence>
<reference evidence="3" key="1">
    <citation type="submission" date="2021-02" db="EMBL/GenBank/DDBJ databases">
        <authorList>
            <person name="Palmer J.M."/>
        </authorList>
    </citation>
    <scope>NUCLEOTIDE SEQUENCE</scope>
    <source>
        <strain evidence="3">SCRP23</strain>
    </source>
</reference>
<dbReference type="EMBL" id="JAGDFL010000011">
    <property type="protein sequence ID" value="KAG7401509.1"/>
    <property type="molecule type" value="Genomic_DNA"/>
</dbReference>
<keyword evidence="4" id="KW-1185">Reference proteome</keyword>
<dbReference type="GO" id="GO:0003987">
    <property type="term" value="F:acetate-CoA ligase activity"/>
    <property type="evidence" value="ECO:0007669"/>
    <property type="project" value="TreeGrafter"/>
</dbReference>
<gene>
    <name evidence="3" type="primary">ACSS1_3</name>
    <name evidence="3" type="ORF">PHYBOEH_000567</name>
</gene>
<dbReference type="PANTHER" id="PTHR24095">
    <property type="entry name" value="ACETYL-COENZYME A SYNTHETASE"/>
    <property type="match status" value="1"/>
</dbReference>
<comment type="caution">
    <text evidence="3">The sequence shown here is derived from an EMBL/GenBank/DDBJ whole genome shotgun (WGS) entry which is preliminary data.</text>
</comment>
<evidence type="ECO:0000259" key="2">
    <source>
        <dbReference type="Pfam" id="PF16177"/>
    </source>
</evidence>
<dbReference type="PANTHER" id="PTHR24095:SF14">
    <property type="entry name" value="ACETYL-COENZYME A SYNTHETASE 1"/>
    <property type="match status" value="1"/>
</dbReference>
<proteinExistence type="predicted"/>
<feature type="domain" description="Acetyl-coenzyme A synthetase N-terminal" evidence="2">
    <location>
        <begin position="31"/>
        <end position="87"/>
    </location>
</feature>
<dbReference type="InterPro" id="IPR025110">
    <property type="entry name" value="AMP-bd_C"/>
</dbReference>
<dbReference type="AlphaFoldDB" id="A0A8T1XCS6"/>